<dbReference type="GO" id="GO:0030307">
    <property type="term" value="P:positive regulation of cell growth"/>
    <property type="evidence" value="ECO:0007669"/>
    <property type="project" value="TreeGrafter"/>
</dbReference>
<feature type="region of interest" description="Disordered" evidence="5">
    <location>
        <begin position="1138"/>
        <end position="1161"/>
    </location>
</feature>
<dbReference type="Gene3D" id="2.130.10.10">
    <property type="entry name" value="YVTN repeat-like/Quinoprotein amine dehydrogenase"/>
    <property type="match status" value="1"/>
</dbReference>
<evidence type="ECO:0000313" key="8">
    <source>
        <dbReference type="Proteomes" id="UP000807469"/>
    </source>
</evidence>
<feature type="compositionally biased region" description="Polar residues" evidence="5">
    <location>
        <begin position="1"/>
        <end position="27"/>
    </location>
</feature>
<proteinExistence type="inferred from homology"/>
<sequence length="1587" mass="174769">MAQTGQSSKFSTGWSRMKNGGQTQSSDSDTEREYRSNSRSDPSSQSQTRNGHGVNGHRSPEGRVSASIETTPEPAPPVPYWSAKRHLTCGNPTPDPYWSLKNLNWRGAAPGKLKTATAALVICLNIDVDPPDVVKTNPCAVLECWVDPHTMPSHKALEAIGSNLQHQFEGLSLKISYKPILDPSSDDLKRFCQTLRRSAKDDAILFYYNGHGVPKPTSSGELWCFNQKYTQYIPVSLQEVQGWLGSPGVYIWDCSAAGNLLTNFNMYAEKRDQDVKEAGGYPPGVQPMMNSLQLAACGANENLPSCPELPADLFTSCLTSPIDIALRYFIMNHQLPNNISADMVMQLPGDLKDRRTPLGELNWIFTAVTDTIAWTTFSRETFTRLYRCDLLIASLFRNFLLAERIMKNYHCTPHTYPPLPATNTHPMWATWDLAVDTCLRQLPELLSKSPSMPLNPASPVVNVVSAPGRIGQSQSRQEMSKGEKPYSYTPSRFFADQLTAFEVWISRGGSALTKKGPMSLPPQPIETTSTSGSATALNGISSTANTTNAAEAARAAAAKVDPALQHHLVPRKPPDQLPIVLQVLLSQPHRLRALILLSQFVDLGPWAVHLVLTIGIFPYISKLLQAAGPDLRPVLIFIWARILAVDASVQTDLYNSAGFRYFSHVLGLKNEDQLPNSSEHKAMCSFILASICRDFPHGQSACWGEKVFDNCYDRLEEHDFLLRQWTALCIAQMWDGHDEIKVYGVDRGTQDKLISMLSDDSAEVRAAALYALGTFMGASGSANPNSHGGGGTGTMYQLEERVHFRMEVAVATGATLAIKEDASPMCRKELLVVISCLVKEWRGYFVVCAWLYWEEDRRWRSGSLGHYNPSSSHFHEDDVTNQAVMEWLEGFGDDDALREENRVLLSSFFTIFVLLLDLSVDPYNEVATNAQTIVDYIMALLLESPFTRLESTSLHTAPTAPLEKRGSPQLGNARTRVASLQSSPSYSHAAPPSPGGERPGLSRNDSMATTLVGSVSNTLKRTSSFANALKVFTGGIAFPATEDGRSSPSLSALLPSQLRHERHQDSYVDVSRPPSPNMNVAQYTSPYSQPSTSSSQKNAVHHPPASPRSTENPPMDFLPCDVMEALMEEDMERLRARRKAGLNARRQQAAAGLPSPSNSTFSMDSNASSVILGLGTGSGIRDVLPLKSTFFDWCAEYFKEPQMRQAEADEPGSVQYNYQVWRQLRNDQVIKETESQAPFAEKSRWDRPVTTLSISGHPLTMAFHAYDNHLVVANEHDMISVFDWSARKRLNYFCNGNPKGTSITALDIINQDVGGIILTGSADGIVRLYRNYDPTLEQGPLQMVSAFRGLNEIVQSRQGSGLVMDWKQTAGILLIGGDSRAIKVWDAQTETQGLDLLTNSESPVTAIASDSGSSQTFLASFADGVVKVFDRRLEDDDAIVRTYVDHSSWVQNVHWHPTLSGQFLSAGLDGQVKLFDLRGPDIASKTWHVHKYGLSAFDVHPISGVFGANSTISPVYWRSQRVLLHSLKQNTTLSAFNISTGLTTPPIRGLPSPFIPRSSSFVFHPTQMIYANGGPDGSVKIMGCGLN</sequence>
<dbReference type="PROSITE" id="PS50082">
    <property type="entry name" value="WD_REPEATS_2"/>
    <property type="match status" value="1"/>
</dbReference>
<dbReference type="InterPro" id="IPR000357">
    <property type="entry name" value="HEAT"/>
</dbReference>
<protein>
    <recommendedName>
        <fullName evidence="6">Raptor N-terminal CASPase-like domain-containing protein</fullName>
    </recommendedName>
</protein>
<dbReference type="Pfam" id="PF00400">
    <property type="entry name" value="WD40"/>
    <property type="match status" value="1"/>
</dbReference>
<accession>A0A9P5YYQ7</accession>
<dbReference type="GO" id="GO:0071230">
    <property type="term" value="P:cellular response to amino acid stimulus"/>
    <property type="evidence" value="ECO:0007669"/>
    <property type="project" value="TreeGrafter"/>
</dbReference>
<dbReference type="PRINTS" id="PR01547">
    <property type="entry name" value="YEAST176DUF"/>
</dbReference>
<dbReference type="InterPro" id="IPR016024">
    <property type="entry name" value="ARM-type_fold"/>
</dbReference>
<evidence type="ECO:0000256" key="3">
    <source>
        <dbReference type="ARBA" id="ARBA00022737"/>
    </source>
</evidence>
<keyword evidence="2 4" id="KW-0853">WD repeat</keyword>
<feature type="compositionally biased region" description="Low complexity" evidence="5">
    <location>
        <begin position="1082"/>
        <end position="1095"/>
    </location>
</feature>
<dbReference type="InterPro" id="IPR036322">
    <property type="entry name" value="WD40_repeat_dom_sf"/>
</dbReference>
<feature type="repeat" description="WD" evidence="4">
    <location>
        <begin position="1443"/>
        <end position="1485"/>
    </location>
</feature>
<dbReference type="SMART" id="SM00320">
    <property type="entry name" value="WD40"/>
    <property type="match status" value="5"/>
</dbReference>
<name>A0A9P5YYQ7_9AGAR</name>
<evidence type="ECO:0000256" key="1">
    <source>
        <dbReference type="ARBA" id="ARBA00009257"/>
    </source>
</evidence>
<dbReference type="InterPro" id="IPR001680">
    <property type="entry name" value="WD40_rpt"/>
</dbReference>
<dbReference type="InterPro" id="IPR004083">
    <property type="entry name" value="Raptor"/>
</dbReference>
<feature type="region of interest" description="Disordered" evidence="5">
    <location>
        <begin position="954"/>
        <end position="1005"/>
    </location>
</feature>
<evidence type="ECO:0000256" key="4">
    <source>
        <dbReference type="PROSITE-ProRule" id="PRU00221"/>
    </source>
</evidence>
<reference evidence="7" key="1">
    <citation type="submission" date="2020-11" db="EMBL/GenBank/DDBJ databases">
        <authorList>
            <consortium name="DOE Joint Genome Institute"/>
            <person name="Ahrendt S."/>
            <person name="Riley R."/>
            <person name="Andreopoulos W."/>
            <person name="Labutti K."/>
            <person name="Pangilinan J."/>
            <person name="Ruiz-Duenas F.J."/>
            <person name="Barrasa J.M."/>
            <person name="Sanchez-Garcia M."/>
            <person name="Camarero S."/>
            <person name="Miyauchi S."/>
            <person name="Serrano A."/>
            <person name="Linde D."/>
            <person name="Babiker R."/>
            <person name="Drula E."/>
            <person name="Ayuso-Fernandez I."/>
            <person name="Pacheco R."/>
            <person name="Padilla G."/>
            <person name="Ferreira P."/>
            <person name="Barriuso J."/>
            <person name="Kellner H."/>
            <person name="Castanera R."/>
            <person name="Alfaro M."/>
            <person name="Ramirez L."/>
            <person name="Pisabarro A.G."/>
            <person name="Kuo A."/>
            <person name="Tritt A."/>
            <person name="Lipzen A."/>
            <person name="He G."/>
            <person name="Yan M."/>
            <person name="Ng V."/>
            <person name="Cullen D."/>
            <person name="Martin F."/>
            <person name="Rosso M.-N."/>
            <person name="Henrissat B."/>
            <person name="Hibbett D."/>
            <person name="Martinez A.T."/>
            <person name="Grigoriev I.V."/>
        </authorList>
    </citation>
    <scope>NUCLEOTIDE SEQUENCE</scope>
    <source>
        <strain evidence="7">CIRM-BRFM 674</strain>
    </source>
</reference>
<dbReference type="OrthoDB" id="10262360at2759"/>
<feature type="region of interest" description="Disordered" evidence="5">
    <location>
        <begin position="1"/>
        <end position="79"/>
    </location>
</feature>
<dbReference type="Pfam" id="PF02985">
    <property type="entry name" value="HEAT"/>
    <property type="match status" value="1"/>
</dbReference>
<dbReference type="InterPro" id="IPR029347">
    <property type="entry name" value="Raptor_N"/>
</dbReference>
<dbReference type="EMBL" id="MU155243">
    <property type="protein sequence ID" value="KAF9478082.1"/>
    <property type="molecule type" value="Genomic_DNA"/>
</dbReference>
<comment type="similarity">
    <text evidence="1">Belongs to the WD repeat RAPTOR family.</text>
</comment>
<feature type="compositionally biased region" description="Basic and acidic residues" evidence="5">
    <location>
        <begin position="29"/>
        <end position="38"/>
    </location>
</feature>
<dbReference type="GO" id="GO:0010506">
    <property type="term" value="P:regulation of autophagy"/>
    <property type="evidence" value="ECO:0007669"/>
    <property type="project" value="TreeGrafter"/>
</dbReference>
<gene>
    <name evidence="7" type="ORF">BDN70DRAFT_880423</name>
</gene>
<dbReference type="PANTHER" id="PTHR12848">
    <property type="entry name" value="REGULATORY-ASSOCIATED PROTEIN OF MTOR"/>
    <property type="match status" value="1"/>
</dbReference>
<dbReference type="GO" id="GO:0031931">
    <property type="term" value="C:TORC1 complex"/>
    <property type="evidence" value="ECO:0007669"/>
    <property type="project" value="InterPro"/>
</dbReference>
<dbReference type="GO" id="GO:0005737">
    <property type="term" value="C:cytoplasm"/>
    <property type="evidence" value="ECO:0007669"/>
    <property type="project" value="TreeGrafter"/>
</dbReference>
<dbReference type="SUPFAM" id="SSF50978">
    <property type="entry name" value="WD40 repeat-like"/>
    <property type="match status" value="1"/>
</dbReference>
<evidence type="ECO:0000256" key="5">
    <source>
        <dbReference type="SAM" id="MobiDB-lite"/>
    </source>
</evidence>
<dbReference type="Gene3D" id="1.25.10.10">
    <property type="entry name" value="Leucine-rich Repeat Variant"/>
    <property type="match status" value="1"/>
</dbReference>
<dbReference type="GO" id="GO:0009267">
    <property type="term" value="P:cellular response to starvation"/>
    <property type="evidence" value="ECO:0007669"/>
    <property type="project" value="TreeGrafter"/>
</dbReference>
<dbReference type="InterPro" id="IPR011989">
    <property type="entry name" value="ARM-like"/>
</dbReference>
<dbReference type="InterPro" id="IPR015943">
    <property type="entry name" value="WD40/YVTN_repeat-like_dom_sf"/>
</dbReference>
<feature type="region of interest" description="Disordered" evidence="5">
    <location>
        <begin position="514"/>
        <end position="540"/>
    </location>
</feature>
<keyword evidence="8" id="KW-1185">Reference proteome</keyword>
<dbReference type="GO" id="GO:0031929">
    <property type="term" value="P:TOR signaling"/>
    <property type="evidence" value="ECO:0007669"/>
    <property type="project" value="InterPro"/>
</dbReference>
<feature type="domain" description="Raptor N-terminal CASPase-like" evidence="6">
    <location>
        <begin position="112"/>
        <end position="265"/>
    </location>
</feature>
<evidence type="ECO:0000259" key="6">
    <source>
        <dbReference type="SMART" id="SM01302"/>
    </source>
</evidence>
<organism evidence="7 8">
    <name type="scientific">Pholiota conissans</name>
    <dbReference type="NCBI Taxonomy" id="109636"/>
    <lineage>
        <taxon>Eukaryota</taxon>
        <taxon>Fungi</taxon>
        <taxon>Dikarya</taxon>
        <taxon>Basidiomycota</taxon>
        <taxon>Agaricomycotina</taxon>
        <taxon>Agaricomycetes</taxon>
        <taxon>Agaricomycetidae</taxon>
        <taxon>Agaricales</taxon>
        <taxon>Agaricineae</taxon>
        <taxon>Strophariaceae</taxon>
        <taxon>Pholiota</taxon>
    </lineage>
</organism>
<comment type="caution">
    <text evidence="7">The sequence shown here is derived from an EMBL/GenBank/DDBJ whole genome shotgun (WGS) entry which is preliminary data.</text>
</comment>
<feature type="region of interest" description="Disordered" evidence="5">
    <location>
        <begin position="1058"/>
        <end position="1116"/>
    </location>
</feature>
<evidence type="ECO:0000256" key="2">
    <source>
        <dbReference type="ARBA" id="ARBA00022574"/>
    </source>
</evidence>
<dbReference type="Proteomes" id="UP000807469">
    <property type="component" value="Unassembled WGS sequence"/>
</dbReference>
<feature type="compositionally biased region" description="Polar residues" evidence="5">
    <location>
        <begin position="525"/>
        <end position="540"/>
    </location>
</feature>
<dbReference type="SUPFAM" id="SSF48371">
    <property type="entry name" value="ARM repeat"/>
    <property type="match status" value="1"/>
</dbReference>
<dbReference type="SMART" id="SM01302">
    <property type="entry name" value="Raptor_N"/>
    <property type="match status" value="1"/>
</dbReference>
<dbReference type="Pfam" id="PF14538">
    <property type="entry name" value="Raptor_N"/>
    <property type="match status" value="1"/>
</dbReference>
<dbReference type="PANTHER" id="PTHR12848:SF16">
    <property type="entry name" value="REGULATORY-ASSOCIATED PROTEIN OF MTOR"/>
    <property type="match status" value="1"/>
</dbReference>
<dbReference type="GO" id="GO:0030674">
    <property type="term" value="F:protein-macromolecule adaptor activity"/>
    <property type="evidence" value="ECO:0007669"/>
    <property type="project" value="TreeGrafter"/>
</dbReference>
<evidence type="ECO:0000313" key="7">
    <source>
        <dbReference type="EMBL" id="KAF9478082.1"/>
    </source>
</evidence>
<keyword evidence="3" id="KW-0677">Repeat</keyword>